<evidence type="ECO:0000313" key="1">
    <source>
        <dbReference type="EMBL" id="RBW55927.1"/>
    </source>
</evidence>
<name>A0A366X2Y9_9RHOB</name>
<reference evidence="1 2" key="1">
    <citation type="submission" date="2018-07" db="EMBL/GenBank/DDBJ databases">
        <title>Modular assembly of carbohydrate-degrading microbial communities in the ocean.</title>
        <authorList>
            <person name="Enke T.N."/>
            <person name="Datta M.S."/>
            <person name="Schwartzman J.A."/>
            <person name="Cermak N."/>
            <person name="Schmitz D.A."/>
            <person name="Barrere J."/>
            <person name="Cordero O.X."/>
        </authorList>
    </citation>
    <scope>NUCLEOTIDE SEQUENCE [LARGE SCALE GENOMIC DNA]</scope>
    <source>
        <strain evidence="1 2">C3M10</strain>
    </source>
</reference>
<protein>
    <submittedName>
        <fullName evidence="1">DUF1127 domain-containing protein</fullName>
    </submittedName>
</protein>
<dbReference type="EMBL" id="QOCE01000028">
    <property type="protein sequence ID" value="RBW55927.1"/>
    <property type="molecule type" value="Genomic_DNA"/>
</dbReference>
<dbReference type="OrthoDB" id="7728206at2"/>
<sequence length="65" mass="7047">MTGFISILAKLGAQANAALKTLQMARMLSTLSGMSDTQLAQIGISRSNIPKYAETLMAKEYRSRP</sequence>
<comment type="caution">
    <text evidence="1">The sequence shown here is derived from an EMBL/GenBank/DDBJ whole genome shotgun (WGS) entry which is preliminary data.</text>
</comment>
<dbReference type="Proteomes" id="UP000252706">
    <property type="component" value="Unassembled WGS sequence"/>
</dbReference>
<organism evidence="1 2">
    <name type="scientific">Phaeobacter gallaeciensis</name>
    <dbReference type="NCBI Taxonomy" id="60890"/>
    <lineage>
        <taxon>Bacteria</taxon>
        <taxon>Pseudomonadati</taxon>
        <taxon>Pseudomonadota</taxon>
        <taxon>Alphaproteobacteria</taxon>
        <taxon>Rhodobacterales</taxon>
        <taxon>Roseobacteraceae</taxon>
        <taxon>Phaeobacter</taxon>
    </lineage>
</organism>
<evidence type="ECO:0000313" key="2">
    <source>
        <dbReference type="Proteomes" id="UP000252706"/>
    </source>
</evidence>
<gene>
    <name evidence="1" type="ORF">DS909_09825</name>
</gene>
<proteinExistence type="predicted"/>
<accession>A0A366X2Y9</accession>
<dbReference type="AlphaFoldDB" id="A0A366X2Y9"/>